<comment type="caution">
    <text evidence="1">The sequence shown here is derived from an EMBL/GenBank/DDBJ whole genome shotgun (WGS) entry which is preliminary data.</text>
</comment>
<dbReference type="Proteomes" id="UP001210261">
    <property type="component" value="Unassembled WGS sequence"/>
</dbReference>
<organism evidence="1 2">
    <name type="scientific">Helicobacter ibis</name>
    <dbReference type="NCBI Taxonomy" id="2962633"/>
    <lineage>
        <taxon>Bacteria</taxon>
        <taxon>Pseudomonadati</taxon>
        <taxon>Campylobacterota</taxon>
        <taxon>Epsilonproteobacteria</taxon>
        <taxon>Campylobacterales</taxon>
        <taxon>Helicobacteraceae</taxon>
        <taxon>Helicobacter</taxon>
    </lineage>
</organism>
<keyword evidence="2" id="KW-1185">Reference proteome</keyword>
<evidence type="ECO:0000313" key="1">
    <source>
        <dbReference type="EMBL" id="MDA3969494.1"/>
    </source>
</evidence>
<dbReference type="RefSeq" id="WP_271021850.1">
    <property type="nucleotide sequence ID" value="NZ_JAQHXR010000004.1"/>
</dbReference>
<sequence length="58" mass="6818">MQSILTKKELESEIQIIAIKKNKDKDWIISQIDENEIIYESAKIIFLGTRIDIENIKI</sequence>
<reference evidence="1 2" key="1">
    <citation type="submission" date="2023-01" db="EMBL/GenBank/DDBJ databases">
        <title>Description of Helicobacter ibis sp. nov. isolated from faecal droppings of black-faced ibis (Theristicus melanopis).</title>
        <authorList>
            <person name="Lopez-Cantillo M."/>
            <person name="Vidal-Veuthey B."/>
            <person name="Mella A."/>
            <person name="De La Haba R."/>
            <person name="Collado L."/>
        </authorList>
    </citation>
    <scope>NUCLEOTIDE SEQUENCE [LARGE SCALE GENOMIC DNA]</scope>
    <source>
        <strain evidence="1 2">A82</strain>
    </source>
</reference>
<gene>
    <name evidence="1" type="ORF">PF021_07420</name>
</gene>
<name>A0ABT4VFM0_9HELI</name>
<protein>
    <submittedName>
        <fullName evidence="1">Uncharacterized protein</fullName>
    </submittedName>
</protein>
<evidence type="ECO:0000313" key="2">
    <source>
        <dbReference type="Proteomes" id="UP001210261"/>
    </source>
</evidence>
<dbReference type="EMBL" id="JAQHXR010000004">
    <property type="protein sequence ID" value="MDA3969494.1"/>
    <property type="molecule type" value="Genomic_DNA"/>
</dbReference>
<accession>A0ABT4VFM0</accession>
<proteinExistence type="predicted"/>